<name>A0A5D4NR61_9BACI</name>
<dbReference type="InterPro" id="IPR000182">
    <property type="entry name" value="GNAT_dom"/>
</dbReference>
<evidence type="ECO:0000259" key="1">
    <source>
        <dbReference type="PROSITE" id="PS51186"/>
    </source>
</evidence>
<dbReference type="PANTHER" id="PTHR43792:SF9">
    <property type="entry name" value="RIBOSOMAL-PROTEIN-ALANINE ACETYLTRANSFERASE"/>
    <property type="match status" value="1"/>
</dbReference>
<evidence type="ECO:0000313" key="2">
    <source>
        <dbReference type="EMBL" id="TYS16390.1"/>
    </source>
</evidence>
<protein>
    <submittedName>
        <fullName evidence="2">GNAT family N-acetyltransferase</fullName>
    </submittedName>
</protein>
<dbReference type="SUPFAM" id="SSF55729">
    <property type="entry name" value="Acyl-CoA N-acyltransferases (Nat)"/>
    <property type="match status" value="1"/>
</dbReference>
<accession>A0A5D4NR61</accession>
<feature type="domain" description="N-acetyltransferase" evidence="1">
    <location>
        <begin position="13"/>
        <end position="177"/>
    </location>
</feature>
<dbReference type="GO" id="GO:0008999">
    <property type="term" value="F:protein-N-terminal-alanine acetyltransferase activity"/>
    <property type="evidence" value="ECO:0007669"/>
    <property type="project" value="TreeGrafter"/>
</dbReference>
<gene>
    <name evidence="2" type="ORF">FZC78_12540</name>
</gene>
<dbReference type="PANTHER" id="PTHR43792">
    <property type="entry name" value="GNAT FAMILY, PUTATIVE (AFU_ORTHOLOGUE AFUA_3G00765)-RELATED-RELATED"/>
    <property type="match status" value="1"/>
</dbReference>
<dbReference type="PROSITE" id="PS51186">
    <property type="entry name" value="GNAT"/>
    <property type="match status" value="1"/>
</dbReference>
<dbReference type="RefSeq" id="WP_148940332.1">
    <property type="nucleotide sequence ID" value="NZ_VTEI01000006.1"/>
</dbReference>
<dbReference type="Pfam" id="PF13302">
    <property type="entry name" value="Acetyltransf_3"/>
    <property type="match status" value="1"/>
</dbReference>
<keyword evidence="2" id="KW-0808">Transferase</keyword>
<proteinExistence type="predicted"/>
<dbReference type="InterPro" id="IPR016181">
    <property type="entry name" value="Acyl_CoA_acyltransferase"/>
</dbReference>
<organism evidence="2 3">
    <name type="scientific">Rossellomorea vietnamensis</name>
    <dbReference type="NCBI Taxonomy" id="218284"/>
    <lineage>
        <taxon>Bacteria</taxon>
        <taxon>Bacillati</taxon>
        <taxon>Bacillota</taxon>
        <taxon>Bacilli</taxon>
        <taxon>Bacillales</taxon>
        <taxon>Bacillaceae</taxon>
        <taxon>Rossellomorea</taxon>
    </lineage>
</organism>
<dbReference type="AlphaFoldDB" id="A0A5D4NR61"/>
<dbReference type="Proteomes" id="UP000322267">
    <property type="component" value="Unassembled WGS sequence"/>
</dbReference>
<comment type="caution">
    <text evidence="2">The sequence shown here is derived from an EMBL/GenBank/DDBJ whole genome shotgun (WGS) entry which is preliminary data.</text>
</comment>
<dbReference type="OrthoDB" id="9785602at2"/>
<dbReference type="Gene3D" id="3.40.630.30">
    <property type="match status" value="1"/>
</dbReference>
<dbReference type="GO" id="GO:0005737">
    <property type="term" value="C:cytoplasm"/>
    <property type="evidence" value="ECO:0007669"/>
    <property type="project" value="TreeGrafter"/>
</dbReference>
<dbReference type="EMBL" id="VTEI01000006">
    <property type="protein sequence ID" value="TYS16390.1"/>
    <property type="molecule type" value="Genomic_DNA"/>
</dbReference>
<reference evidence="2 3" key="1">
    <citation type="submission" date="2019-08" db="EMBL/GenBank/DDBJ databases">
        <title>Bacillus genomes from the desert of Cuatro Cienegas, Coahuila.</title>
        <authorList>
            <person name="Olmedo-Alvarez G."/>
        </authorList>
    </citation>
    <scope>NUCLEOTIDE SEQUENCE [LARGE SCALE GENOMIC DNA]</scope>
    <source>
        <strain evidence="2 3">CH34_1T</strain>
    </source>
</reference>
<sequence length="183" mass="20974">MKRNFPVLDTSRLILRETIQSDTADMLSYLSDSEVVKYMGLAPFQSMEDALDELNWYRKIFTEGSGIRWGITSKVSGKMIGSCGFHNLVSKHRRAEVGFELSRDYWGQGIASEALAAVIQFGLRHFQLERVEALVEPENKASQLLLEAKGFQREGLLRHYEYTCVKFDDLYMYSLLRSDLSKA</sequence>
<evidence type="ECO:0000313" key="3">
    <source>
        <dbReference type="Proteomes" id="UP000322267"/>
    </source>
</evidence>
<dbReference type="InterPro" id="IPR051531">
    <property type="entry name" value="N-acetyltransferase"/>
</dbReference>
<dbReference type="CDD" id="cd04301">
    <property type="entry name" value="NAT_SF"/>
    <property type="match status" value="1"/>
</dbReference>